<organism evidence="5 6">
    <name type="scientific">Bordetella flabilis</name>
    <dbReference type="NCBI Taxonomy" id="463014"/>
    <lineage>
        <taxon>Bacteria</taxon>
        <taxon>Pseudomonadati</taxon>
        <taxon>Pseudomonadota</taxon>
        <taxon>Betaproteobacteria</taxon>
        <taxon>Burkholderiales</taxon>
        <taxon>Alcaligenaceae</taxon>
        <taxon>Bordetella</taxon>
    </lineage>
</organism>
<dbReference type="AlphaFoldDB" id="A0A193GJW8"/>
<keyword evidence="3" id="KW-0804">Transcription</keyword>
<accession>A0A193GJW8</accession>
<dbReference type="Pfam" id="PF12833">
    <property type="entry name" value="HTH_18"/>
    <property type="match status" value="1"/>
</dbReference>
<keyword evidence="6" id="KW-1185">Reference proteome</keyword>
<evidence type="ECO:0000256" key="1">
    <source>
        <dbReference type="ARBA" id="ARBA00023015"/>
    </source>
</evidence>
<dbReference type="SUPFAM" id="SSF46689">
    <property type="entry name" value="Homeodomain-like"/>
    <property type="match status" value="2"/>
</dbReference>
<dbReference type="SMART" id="SM00342">
    <property type="entry name" value="HTH_ARAC"/>
    <property type="match status" value="1"/>
</dbReference>
<protein>
    <recommendedName>
        <fullName evidence="4">HTH araC/xylS-type domain-containing protein</fullName>
    </recommendedName>
</protein>
<dbReference type="PROSITE" id="PS00041">
    <property type="entry name" value="HTH_ARAC_FAMILY_1"/>
    <property type="match status" value="1"/>
</dbReference>
<dbReference type="KEGG" id="bfz:BAU07_10390"/>
<dbReference type="InterPro" id="IPR018062">
    <property type="entry name" value="HTH_AraC-typ_CS"/>
</dbReference>
<dbReference type="PRINTS" id="PR00032">
    <property type="entry name" value="HTHARAC"/>
</dbReference>
<proteinExistence type="predicted"/>
<dbReference type="PROSITE" id="PS01124">
    <property type="entry name" value="HTH_ARAC_FAMILY_2"/>
    <property type="match status" value="1"/>
</dbReference>
<dbReference type="InterPro" id="IPR018060">
    <property type="entry name" value="HTH_AraC"/>
</dbReference>
<dbReference type="STRING" id="463014.BAU07_10390"/>
<dbReference type="EMBL" id="CP016172">
    <property type="protein sequence ID" value="ANN80387.1"/>
    <property type="molecule type" value="Genomic_DNA"/>
</dbReference>
<keyword evidence="2" id="KW-0238">DNA-binding</keyword>
<dbReference type="Proteomes" id="UP000091926">
    <property type="component" value="Chromosome"/>
</dbReference>
<dbReference type="GO" id="GO:0043565">
    <property type="term" value="F:sequence-specific DNA binding"/>
    <property type="evidence" value="ECO:0007669"/>
    <property type="project" value="InterPro"/>
</dbReference>
<evidence type="ECO:0000313" key="5">
    <source>
        <dbReference type="EMBL" id="ANN80387.1"/>
    </source>
</evidence>
<dbReference type="GO" id="GO:0003700">
    <property type="term" value="F:DNA-binding transcription factor activity"/>
    <property type="evidence" value="ECO:0007669"/>
    <property type="project" value="InterPro"/>
</dbReference>
<name>A0A193GJW8_9BORD</name>
<evidence type="ECO:0000259" key="4">
    <source>
        <dbReference type="PROSITE" id="PS01124"/>
    </source>
</evidence>
<dbReference type="PANTHER" id="PTHR11019:SF199">
    <property type="entry name" value="HTH-TYPE TRANSCRIPTIONAL REGULATOR NIMR"/>
    <property type="match status" value="1"/>
</dbReference>
<dbReference type="InterPro" id="IPR020449">
    <property type="entry name" value="Tscrpt_reg_AraC-type_HTH"/>
</dbReference>
<reference evidence="5 6" key="1">
    <citation type="submission" date="2016-06" db="EMBL/GenBank/DDBJ databases">
        <title>Complete genome sequences of Bordetella bronchialis and Bordetella flabilis.</title>
        <authorList>
            <person name="LiPuma J.J."/>
            <person name="Spilker T."/>
        </authorList>
    </citation>
    <scope>NUCLEOTIDE SEQUENCE [LARGE SCALE GENOMIC DNA]</scope>
    <source>
        <strain evidence="5 6">AU10664</strain>
    </source>
</reference>
<keyword evidence="1" id="KW-0805">Transcription regulation</keyword>
<dbReference type="PANTHER" id="PTHR11019">
    <property type="entry name" value="HTH-TYPE TRANSCRIPTIONAL REGULATOR NIMR"/>
    <property type="match status" value="1"/>
</dbReference>
<dbReference type="InterPro" id="IPR009057">
    <property type="entry name" value="Homeodomain-like_sf"/>
</dbReference>
<evidence type="ECO:0000256" key="2">
    <source>
        <dbReference type="ARBA" id="ARBA00023125"/>
    </source>
</evidence>
<sequence>MRIRCGDGWWLAPAGRGVWIPAGTEHSASYSEMASLVLLKISPHAAAMPLTVRSIAVSDLLRELSLEFVRSALRKREPEDAELMSGLILRRIRHAEATPFLFLPSGNDARVLRVTEYLRNDPANTASFDVLAKMAGSSRRTLSRLFLADTGMTFARWRDHLRIVTALDMLVRHVPIVRIAMELGYSSQSSFTTMFTRIIGVSPGRYVREMTERCDHIQ</sequence>
<gene>
    <name evidence="5" type="ORF">BAU07_10390</name>
</gene>
<evidence type="ECO:0000256" key="3">
    <source>
        <dbReference type="ARBA" id="ARBA00023163"/>
    </source>
</evidence>
<dbReference type="Gene3D" id="1.10.10.60">
    <property type="entry name" value="Homeodomain-like"/>
    <property type="match status" value="1"/>
</dbReference>
<feature type="domain" description="HTH araC/xylS-type" evidence="4">
    <location>
        <begin position="112"/>
        <end position="209"/>
    </location>
</feature>
<evidence type="ECO:0000313" key="6">
    <source>
        <dbReference type="Proteomes" id="UP000091926"/>
    </source>
</evidence>